<dbReference type="EMBL" id="KQ422036">
    <property type="protein sequence ID" value="KOF75631.1"/>
    <property type="molecule type" value="Genomic_DNA"/>
</dbReference>
<dbReference type="AlphaFoldDB" id="A0A0L8GF62"/>
<evidence type="ECO:0000313" key="2">
    <source>
        <dbReference type="EMBL" id="KOF75631.1"/>
    </source>
</evidence>
<organism evidence="2">
    <name type="scientific">Octopus bimaculoides</name>
    <name type="common">California two-spotted octopus</name>
    <dbReference type="NCBI Taxonomy" id="37653"/>
    <lineage>
        <taxon>Eukaryota</taxon>
        <taxon>Metazoa</taxon>
        <taxon>Spiralia</taxon>
        <taxon>Lophotrochozoa</taxon>
        <taxon>Mollusca</taxon>
        <taxon>Cephalopoda</taxon>
        <taxon>Coleoidea</taxon>
        <taxon>Octopodiformes</taxon>
        <taxon>Octopoda</taxon>
        <taxon>Incirrata</taxon>
        <taxon>Octopodidae</taxon>
        <taxon>Octopus</taxon>
    </lineage>
</organism>
<name>A0A0L8GF62_OCTBM</name>
<reference evidence="2" key="1">
    <citation type="submission" date="2015-07" db="EMBL/GenBank/DDBJ databases">
        <title>MeaNS - Measles Nucleotide Surveillance Program.</title>
        <authorList>
            <person name="Tran T."/>
            <person name="Druce J."/>
        </authorList>
    </citation>
    <scope>NUCLEOTIDE SEQUENCE</scope>
    <source>
        <strain evidence="2">UCB-OBI-ISO-001</strain>
        <tissue evidence="2">Gonad</tissue>
    </source>
</reference>
<accession>A0A0L8GF62</accession>
<protein>
    <submittedName>
        <fullName evidence="2">Uncharacterized protein</fullName>
    </submittedName>
</protein>
<gene>
    <name evidence="2" type="ORF">OCBIM_22034435mg</name>
</gene>
<proteinExistence type="predicted"/>
<sequence length="51" mass="5939">MKRTIFTGHQMSADQLMSVEKVKERRPRSNQRERSYSLASQASFNECCCDP</sequence>
<evidence type="ECO:0000256" key="1">
    <source>
        <dbReference type="SAM" id="MobiDB-lite"/>
    </source>
</evidence>
<feature type="region of interest" description="Disordered" evidence="1">
    <location>
        <begin position="18"/>
        <end position="37"/>
    </location>
</feature>